<dbReference type="SUPFAM" id="SSF57667">
    <property type="entry name" value="beta-beta-alpha zinc fingers"/>
    <property type="match status" value="1"/>
</dbReference>
<feature type="domain" description="C2H2-type" evidence="3">
    <location>
        <begin position="376"/>
        <end position="406"/>
    </location>
</feature>
<organism evidence="4 5">
    <name type="scientific">Exophiala spinifera</name>
    <dbReference type="NCBI Taxonomy" id="91928"/>
    <lineage>
        <taxon>Eukaryota</taxon>
        <taxon>Fungi</taxon>
        <taxon>Dikarya</taxon>
        <taxon>Ascomycota</taxon>
        <taxon>Pezizomycotina</taxon>
        <taxon>Eurotiomycetes</taxon>
        <taxon>Chaetothyriomycetidae</taxon>
        <taxon>Chaetothyriales</taxon>
        <taxon>Herpotrichiellaceae</taxon>
        <taxon>Exophiala</taxon>
    </lineage>
</organism>
<evidence type="ECO:0000256" key="2">
    <source>
        <dbReference type="SAM" id="MobiDB-lite"/>
    </source>
</evidence>
<dbReference type="SMART" id="SM00355">
    <property type="entry name" value="ZnF_C2H2"/>
    <property type="match status" value="2"/>
</dbReference>
<dbReference type="Gene3D" id="3.30.160.60">
    <property type="entry name" value="Classic Zinc Finger"/>
    <property type="match status" value="2"/>
</dbReference>
<evidence type="ECO:0000313" key="4">
    <source>
        <dbReference type="EMBL" id="KIW15029.1"/>
    </source>
</evidence>
<keyword evidence="5" id="KW-1185">Reference proteome</keyword>
<keyword evidence="1" id="KW-0479">Metal-binding</keyword>
<evidence type="ECO:0000256" key="1">
    <source>
        <dbReference type="PROSITE-ProRule" id="PRU00042"/>
    </source>
</evidence>
<accession>A0A0D2BUZ8</accession>
<evidence type="ECO:0000259" key="3">
    <source>
        <dbReference type="PROSITE" id="PS50157"/>
    </source>
</evidence>
<protein>
    <recommendedName>
        <fullName evidence="3">C2H2-type domain-containing protein</fullName>
    </recommendedName>
</protein>
<dbReference type="HOGENOM" id="CLU_662282_0_0_1"/>
<feature type="compositionally biased region" description="Basic residues" evidence="2">
    <location>
        <begin position="293"/>
        <end position="306"/>
    </location>
</feature>
<proteinExistence type="predicted"/>
<name>A0A0D2BUZ8_9EURO</name>
<dbReference type="GO" id="GO:0008270">
    <property type="term" value="F:zinc ion binding"/>
    <property type="evidence" value="ECO:0007669"/>
    <property type="project" value="UniProtKB-KW"/>
</dbReference>
<dbReference type="OrthoDB" id="654211at2759"/>
<dbReference type="InterPro" id="IPR036236">
    <property type="entry name" value="Znf_C2H2_sf"/>
</dbReference>
<feature type="region of interest" description="Disordered" evidence="2">
    <location>
        <begin position="293"/>
        <end position="321"/>
    </location>
</feature>
<dbReference type="AlphaFoldDB" id="A0A0D2BUZ8"/>
<evidence type="ECO:0000313" key="5">
    <source>
        <dbReference type="Proteomes" id="UP000053328"/>
    </source>
</evidence>
<dbReference type="PROSITE" id="PS50157">
    <property type="entry name" value="ZINC_FINGER_C2H2_2"/>
    <property type="match status" value="1"/>
</dbReference>
<dbReference type="InterPro" id="IPR013087">
    <property type="entry name" value="Znf_C2H2_type"/>
</dbReference>
<keyword evidence="1" id="KW-0863">Zinc-finger</keyword>
<dbReference type="PROSITE" id="PS00028">
    <property type="entry name" value="ZINC_FINGER_C2H2_1"/>
    <property type="match status" value="1"/>
</dbReference>
<dbReference type="Proteomes" id="UP000053328">
    <property type="component" value="Unassembled WGS sequence"/>
</dbReference>
<dbReference type="STRING" id="91928.A0A0D2BUZ8"/>
<reference evidence="4 5" key="1">
    <citation type="submission" date="2015-01" db="EMBL/GenBank/DDBJ databases">
        <title>The Genome Sequence of Exophiala spinifera CBS89968.</title>
        <authorList>
            <consortium name="The Broad Institute Genomics Platform"/>
            <person name="Cuomo C."/>
            <person name="de Hoog S."/>
            <person name="Gorbushina A."/>
            <person name="Stielow B."/>
            <person name="Teixiera M."/>
            <person name="Abouelleil A."/>
            <person name="Chapman S.B."/>
            <person name="Priest M."/>
            <person name="Young S.K."/>
            <person name="Wortman J."/>
            <person name="Nusbaum C."/>
            <person name="Birren B."/>
        </authorList>
    </citation>
    <scope>NUCLEOTIDE SEQUENCE [LARGE SCALE GENOMIC DNA]</scope>
    <source>
        <strain evidence="4 5">CBS 89968</strain>
    </source>
</reference>
<dbReference type="GeneID" id="27334899"/>
<gene>
    <name evidence="4" type="ORF">PV08_07816</name>
</gene>
<sequence length="439" mass="49039">MDNERSKMVVDRPATALLHLHLKSEDAPIDVLPSLDSAFGGESPLSFMTDCPSMSSSFLCDTSILGSQGPRRSSLGSCSSINSPEMFFTPSARTASPVTPMTNEPADYMSCPKYMKTASSLESCHPMFQLQDATPYQPDCVWFDGLSSPPGLPMMTGTYDIIPPPVNYTLYASNDLAGDKAMSNPMLTKSIFDGPLDPAAVYGVDHDLLYSPHAHAPPETIEPSVTFHRIPPSSPSYKLEPSTPMKVQVPLSAILRSSPLPIMSPPVVLTQHDVENMAYANVDHLLRFSAKGHRAQHDRLHRRGYERKREQNSKRSKVRTAGSGVTCTPVIEGNPFPCTYPGCIDKGTGKQKRFKRQEHRKRHEKTVHEKHEHDIYKCWVPECHKPFSRTDNLKSHLRNTHSKKAGVRGNRYVATLDRNSEYYDPDWQGDLDRDGYPIR</sequence>
<dbReference type="RefSeq" id="XP_016235245.1">
    <property type="nucleotide sequence ID" value="XM_016382143.1"/>
</dbReference>
<dbReference type="EMBL" id="KN847496">
    <property type="protein sequence ID" value="KIW15029.1"/>
    <property type="molecule type" value="Genomic_DNA"/>
</dbReference>
<keyword evidence="1" id="KW-0862">Zinc</keyword>
<dbReference type="VEuPathDB" id="FungiDB:PV08_07816"/>